<organism evidence="1 2">
    <name type="scientific">Auraticoccus monumenti</name>
    <dbReference type="NCBI Taxonomy" id="675864"/>
    <lineage>
        <taxon>Bacteria</taxon>
        <taxon>Bacillati</taxon>
        <taxon>Actinomycetota</taxon>
        <taxon>Actinomycetes</taxon>
        <taxon>Propionibacteriales</taxon>
        <taxon>Propionibacteriaceae</taxon>
        <taxon>Auraticoccus</taxon>
    </lineage>
</organism>
<evidence type="ECO:0000313" key="2">
    <source>
        <dbReference type="Proteomes" id="UP000198546"/>
    </source>
</evidence>
<sequence>MTPNELRSVLEHAEAYLQAVDEAPSTDDLWKRGPRDHWEGVLRAPSAGWALYYVLVMVSLGSGGASWNLREDHPPMSTEADLLVTRCRAVDLAVEHPELDEWLAEWQQRRGIGRGDVLTKPQFPPTSAAPAS</sequence>
<accession>A0A1G6VZ96</accession>
<gene>
    <name evidence="1" type="ORF">SAMN04489747_1298</name>
</gene>
<protein>
    <submittedName>
        <fullName evidence="1">Uncharacterized protein</fullName>
    </submittedName>
</protein>
<dbReference type="AlphaFoldDB" id="A0A1G6VZ96"/>
<keyword evidence="2" id="KW-1185">Reference proteome</keyword>
<proteinExistence type="predicted"/>
<dbReference type="EMBL" id="LT629688">
    <property type="protein sequence ID" value="SDD58888.1"/>
    <property type="molecule type" value="Genomic_DNA"/>
</dbReference>
<evidence type="ECO:0000313" key="1">
    <source>
        <dbReference type="EMBL" id="SDD58888.1"/>
    </source>
</evidence>
<dbReference type="STRING" id="675864.SAMN04489747_1298"/>
<name>A0A1G6VZ96_9ACTN</name>
<reference evidence="1 2" key="1">
    <citation type="submission" date="2016-10" db="EMBL/GenBank/DDBJ databases">
        <authorList>
            <person name="de Groot N.N."/>
        </authorList>
    </citation>
    <scope>NUCLEOTIDE SEQUENCE [LARGE SCALE GENOMIC DNA]</scope>
    <source>
        <strain evidence="1 2">MON 2.2</strain>
    </source>
</reference>
<dbReference type="RefSeq" id="WP_090591709.1">
    <property type="nucleotide sequence ID" value="NZ_LT629688.1"/>
</dbReference>
<dbReference type="Proteomes" id="UP000198546">
    <property type="component" value="Chromosome i"/>
</dbReference>